<dbReference type="InterPro" id="IPR011990">
    <property type="entry name" value="TPR-like_helical_dom_sf"/>
</dbReference>
<proteinExistence type="predicted"/>
<keyword evidence="1" id="KW-0808">Transferase</keyword>
<organism evidence="1 2">
    <name type="scientific">Actinobaculum suis</name>
    <dbReference type="NCBI Taxonomy" id="1657"/>
    <lineage>
        <taxon>Bacteria</taxon>
        <taxon>Bacillati</taxon>
        <taxon>Actinomycetota</taxon>
        <taxon>Actinomycetes</taxon>
        <taxon>Actinomycetales</taxon>
        <taxon>Actinomycetaceae</taxon>
        <taxon>Actinobaculum</taxon>
    </lineage>
</organism>
<dbReference type="STRING" id="1657.ACU20_04945"/>
<dbReference type="SUPFAM" id="SSF48452">
    <property type="entry name" value="TPR-like"/>
    <property type="match status" value="1"/>
</dbReference>
<dbReference type="Proteomes" id="UP000269974">
    <property type="component" value="Unassembled WGS sequence"/>
</dbReference>
<accession>A0A0K9ESQ7</accession>
<dbReference type="SMART" id="SM00028">
    <property type="entry name" value="TPR"/>
    <property type="match status" value="3"/>
</dbReference>
<evidence type="ECO:0000313" key="1">
    <source>
        <dbReference type="EMBL" id="VDG75427.1"/>
    </source>
</evidence>
<protein>
    <submittedName>
        <fullName evidence="1">Predicted O-linked N-acetylglucosamine transferase, SPINDLY family</fullName>
    </submittedName>
</protein>
<dbReference type="InterPro" id="IPR019734">
    <property type="entry name" value="TPR_rpt"/>
</dbReference>
<name>A0A0K9ESQ7_9ACTO</name>
<dbReference type="GO" id="GO:0016740">
    <property type="term" value="F:transferase activity"/>
    <property type="evidence" value="ECO:0007669"/>
    <property type="project" value="UniProtKB-KW"/>
</dbReference>
<comment type="caution">
    <text evidence="1">The sequence shown here is derived from an EMBL/GenBank/DDBJ whole genome shotgun (WGS) entry which is preliminary data.</text>
</comment>
<dbReference type="Gene3D" id="1.25.40.10">
    <property type="entry name" value="Tetratricopeptide repeat domain"/>
    <property type="match status" value="1"/>
</dbReference>
<sequence length="150" mass="16605">MAKVSEEVKKQGLREFHLGQQEFSAGRLETALPHYLAALDLFDGDPDLYLERAVTAGQAGIACKGLNRMAQAVDYFGRAIAIFQKYPENADAMISLGNCFWHIGEIDEEAGDFDGARVAYNQAYAAYRSAPNTQERQVEVLGKLRTLELS</sequence>
<dbReference type="AlphaFoldDB" id="A0A0K9ESQ7"/>
<evidence type="ECO:0000313" key="2">
    <source>
        <dbReference type="Proteomes" id="UP000269974"/>
    </source>
</evidence>
<dbReference type="Pfam" id="PF13424">
    <property type="entry name" value="TPR_12"/>
    <property type="match status" value="1"/>
</dbReference>
<reference evidence="1 2" key="1">
    <citation type="submission" date="2018-11" db="EMBL/GenBank/DDBJ databases">
        <authorList>
            <consortium name="Pathogen Informatics"/>
        </authorList>
    </citation>
    <scope>NUCLEOTIDE SEQUENCE [LARGE SCALE GENOMIC DNA]</scope>
    <source>
        <strain evidence="1 2">NCTC10327</strain>
    </source>
</reference>
<dbReference type="EMBL" id="UYIO01000001">
    <property type="protein sequence ID" value="VDG75427.1"/>
    <property type="molecule type" value="Genomic_DNA"/>
</dbReference>
<dbReference type="RefSeq" id="WP_049619726.1">
    <property type="nucleotide sequence ID" value="NZ_LFUS01000025.1"/>
</dbReference>
<gene>
    <name evidence="1" type="ORF">NCTC10327_00146</name>
</gene>